<dbReference type="Proteomes" id="UP000242164">
    <property type="component" value="Unassembled WGS sequence"/>
</dbReference>
<gene>
    <name evidence="2" type="ORF">BCB44BAC_04672</name>
</gene>
<dbReference type="EMBL" id="FMIK01000078">
    <property type="protein sequence ID" value="SCM08772.1"/>
    <property type="molecule type" value="Genomic_DNA"/>
</dbReference>
<dbReference type="AlphaFoldDB" id="A0AAX2CP56"/>
<evidence type="ECO:0000313" key="3">
    <source>
        <dbReference type="Proteomes" id="UP000242164"/>
    </source>
</evidence>
<dbReference type="InterPro" id="IPR009057">
    <property type="entry name" value="Homeodomain-like_sf"/>
</dbReference>
<evidence type="ECO:0000256" key="1">
    <source>
        <dbReference type="SAM" id="MobiDB-lite"/>
    </source>
</evidence>
<dbReference type="SUPFAM" id="SSF46689">
    <property type="entry name" value="Homeodomain-like"/>
    <property type="match status" value="1"/>
</dbReference>
<sequence length="143" mass="16832">MSKIIFNELQRKQLEKNKNVVKVSERSIRYCPDFKVRAVKENQQGKGPNQIFLENGFDLEMIGEKKPNQCLKRWRKTYEQFGEEGFYTERRGKGSTGRPSSKPLSSDDKLKKAEARIAFLEAELDFLKKLDELERQALQKKRF</sequence>
<dbReference type="InterPro" id="IPR046929">
    <property type="entry name" value="HTH_Tnp"/>
</dbReference>
<evidence type="ECO:0000313" key="2">
    <source>
        <dbReference type="EMBL" id="SCM08772.1"/>
    </source>
</evidence>
<reference evidence="2 3" key="1">
    <citation type="submission" date="2016-08" db="EMBL/GenBank/DDBJ databases">
        <authorList>
            <person name="Loux V."/>
            <person name="Rue O."/>
        </authorList>
    </citation>
    <scope>NUCLEOTIDE SEQUENCE [LARGE SCALE GENOMIC DNA]</scope>
    <source>
        <strain evidence="2 3">AFSSA_08CEB44bac</strain>
    </source>
</reference>
<dbReference type="Pfam" id="PF20310">
    <property type="entry name" value="HTH_Tnp_2"/>
    <property type="match status" value="1"/>
</dbReference>
<accession>A0AAX2CP56</accession>
<protein>
    <submittedName>
        <fullName evidence="2">Transposase</fullName>
    </submittedName>
</protein>
<feature type="region of interest" description="Disordered" evidence="1">
    <location>
        <begin position="88"/>
        <end position="109"/>
    </location>
</feature>
<organism evidence="2 3">
    <name type="scientific">Bacillus cytotoxicus</name>
    <dbReference type="NCBI Taxonomy" id="580165"/>
    <lineage>
        <taxon>Bacteria</taxon>
        <taxon>Bacillati</taxon>
        <taxon>Bacillota</taxon>
        <taxon>Bacilli</taxon>
        <taxon>Bacillales</taxon>
        <taxon>Bacillaceae</taxon>
        <taxon>Bacillus</taxon>
        <taxon>Bacillus cereus group</taxon>
    </lineage>
</organism>
<comment type="caution">
    <text evidence="2">The sequence shown here is derived from an EMBL/GenBank/DDBJ whole genome shotgun (WGS) entry which is preliminary data.</text>
</comment>
<proteinExistence type="predicted"/>
<name>A0AAX2CP56_9BACI</name>